<dbReference type="Proteomes" id="UP001652621">
    <property type="component" value="Unplaced"/>
</dbReference>
<dbReference type="PANTHER" id="PTHR20898">
    <property type="entry name" value="DAEDALUS ON 3-RELATED-RELATED"/>
    <property type="match status" value="1"/>
</dbReference>
<evidence type="ECO:0000256" key="1">
    <source>
        <dbReference type="ARBA" id="ARBA00022729"/>
    </source>
</evidence>
<gene>
    <name evidence="3" type="primary">LOC131804003</name>
</gene>
<reference evidence="3" key="1">
    <citation type="submission" date="2025-08" db="UniProtKB">
        <authorList>
            <consortium name="RefSeq"/>
        </authorList>
    </citation>
    <scope>IDENTIFICATION</scope>
    <source>
        <strain evidence="3">Aabys</strain>
        <tissue evidence="3">Whole body</tissue>
    </source>
</reference>
<dbReference type="Pfam" id="PF06477">
    <property type="entry name" value="DUF1091"/>
    <property type="match status" value="1"/>
</dbReference>
<evidence type="ECO:0000313" key="3">
    <source>
        <dbReference type="RefSeq" id="XP_058982102.1"/>
    </source>
</evidence>
<dbReference type="RefSeq" id="XP_058982102.1">
    <property type="nucleotide sequence ID" value="XM_059126119.1"/>
</dbReference>
<keyword evidence="1" id="KW-0732">Signal</keyword>
<sequence length="149" mass="17162">MNDGQVMLRNDCNMIALPMNRFIVNETLEFSQDMGEKIQLRFVVLYKIPIASKELPFLNVSMGLCELLESKMSSVLMRSVVDELRKSSNLPYACPMKKNYIYKLENFTLTESLLPPYIPIVNFKFSVEMFENGRSLGYLKTQGATIKRT</sequence>
<proteinExistence type="predicted"/>
<keyword evidence="2" id="KW-1185">Reference proteome</keyword>
<dbReference type="InterPro" id="IPR010512">
    <property type="entry name" value="DUF1091"/>
</dbReference>
<evidence type="ECO:0000313" key="2">
    <source>
        <dbReference type="Proteomes" id="UP001652621"/>
    </source>
</evidence>
<protein>
    <submittedName>
        <fullName evidence="3">Uncharacterized protein LOC131804003</fullName>
    </submittedName>
</protein>
<dbReference type="PANTHER" id="PTHR20898:SF0">
    <property type="entry name" value="DAEDALUS ON 3-RELATED"/>
    <property type="match status" value="1"/>
</dbReference>
<dbReference type="GeneID" id="131804003"/>
<dbReference type="SMART" id="SM00697">
    <property type="entry name" value="DM8"/>
    <property type="match status" value="1"/>
</dbReference>
<name>A0ABM3V8J0_MUSDO</name>
<organism evidence="2 3">
    <name type="scientific">Musca domestica</name>
    <name type="common">House fly</name>
    <dbReference type="NCBI Taxonomy" id="7370"/>
    <lineage>
        <taxon>Eukaryota</taxon>
        <taxon>Metazoa</taxon>
        <taxon>Ecdysozoa</taxon>
        <taxon>Arthropoda</taxon>
        <taxon>Hexapoda</taxon>
        <taxon>Insecta</taxon>
        <taxon>Pterygota</taxon>
        <taxon>Neoptera</taxon>
        <taxon>Endopterygota</taxon>
        <taxon>Diptera</taxon>
        <taxon>Brachycera</taxon>
        <taxon>Muscomorpha</taxon>
        <taxon>Muscoidea</taxon>
        <taxon>Muscidae</taxon>
        <taxon>Musca</taxon>
    </lineage>
</organism>
<accession>A0ABM3V8J0</accession>
<dbReference type="InterPro" id="IPR036846">
    <property type="entry name" value="GM2-AP_sf"/>
</dbReference>
<dbReference type="Gene3D" id="2.70.220.10">
    <property type="entry name" value="Ganglioside GM2 activator"/>
    <property type="match status" value="1"/>
</dbReference>